<dbReference type="CDD" id="cd02440">
    <property type="entry name" value="AdoMet_MTases"/>
    <property type="match status" value="1"/>
</dbReference>
<dbReference type="GO" id="GO:0008168">
    <property type="term" value="F:methyltransferase activity"/>
    <property type="evidence" value="ECO:0007669"/>
    <property type="project" value="UniProtKB-KW"/>
</dbReference>
<evidence type="ECO:0000313" key="2">
    <source>
        <dbReference type="EMBL" id="WWX22023.1"/>
    </source>
</evidence>
<dbReference type="EMBL" id="CP146609">
    <property type="protein sequence ID" value="WWX22023.1"/>
    <property type="molecule type" value="Genomic_DNA"/>
</dbReference>
<feature type="domain" description="Methyltransferase type 11" evidence="1">
    <location>
        <begin position="42"/>
        <end position="139"/>
    </location>
</feature>
<dbReference type="InterPro" id="IPR029063">
    <property type="entry name" value="SAM-dependent_MTases_sf"/>
</dbReference>
<name>A0ABZ2IZT5_9BACT</name>
<evidence type="ECO:0000259" key="1">
    <source>
        <dbReference type="Pfam" id="PF08241"/>
    </source>
</evidence>
<dbReference type="EC" id="2.1.-.-" evidence="2"/>
<gene>
    <name evidence="2" type="ORF">V8V93_16450</name>
</gene>
<protein>
    <submittedName>
        <fullName evidence="2">Class I SAM-dependent methyltransferase</fullName>
        <ecNumber evidence="2">2.1.-.-</ecNumber>
    </submittedName>
</protein>
<accession>A0ABZ2IZT5</accession>
<reference evidence="2 3" key="1">
    <citation type="submission" date="2024-03" db="EMBL/GenBank/DDBJ databases">
        <title>Phenotype and Genome Characterization of a Sulfate-Reducing Bacterium Pseudodesulfovibrio sp. strain 5S69, isolated from Petroleum Reservoir in Tatarstan (Russia).</title>
        <authorList>
            <person name="Bidzhieva S.K."/>
            <person name="Kadnikov V."/>
            <person name="Tourova T.P."/>
            <person name="Samigullina S.R."/>
            <person name="Sokolova D.S."/>
            <person name="Poltaraus A.B."/>
            <person name="Avtukh A.N."/>
            <person name="Tereshina V.M."/>
            <person name="Mardanov A.V."/>
            <person name="Nazina T.N."/>
        </authorList>
    </citation>
    <scope>NUCLEOTIDE SEQUENCE [LARGE SCALE GENOMIC DNA]</scope>
    <source>
        <strain evidence="2 3">5S69</strain>
    </source>
</reference>
<dbReference type="PANTHER" id="PTHR43591">
    <property type="entry name" value="METHYLTRANSFERASE"/>
    <property type="match status" value="1"/>
</dbReference>
<keyword evidence="2" id="KW-0489">Methyltransferase</keyword>
<dbReference type="SUPFAM" id="SSF53335">
    <property type="entry name" value="S-adenosyl-L-methionine-dependent methyltransferases"/>
    <property type="match status" value="1"/>
</dbReference>
<dbReference type="InterPro" id="IPR013216">
    <property type="entry name" value="Methyltransf_11"/>
</dbReference>
<proteinExistence type="predicted"/>
<evidence type="ECO:0000313" key="3">
    <source>
        <dbReference type="Proteomes" id="UP001385389"/>
    </source>
</evidence>
<dbReference type="Proteomes" id="UP001385389">
    <property type="component" value="Chromosome"/>
</dbReference>
<dbReference type="RefSeq" id="WP_338667702.1">
    <property type="nucleotide sequence ID" value="NZ_CP146609.1"/>
</dbReference>
<dbReference type="Gene3D" id="3.40.50.150">
    <property type="entry name" value="Vaccinia Virus protein VP39"/>
    <property type="match status" value="1"/>
</dbReference>
<keyword evidence="3" id="KW-1185">Reference proteome</keyword>
<dbReference type="PANTHER" id="PTHR43591:SF24">
    <property type="entry name" value="2-METHOXY-6-POLYPRENYL-1,4-BENZOQUINOL METHYLASE, MITOCHONDRIAL"/>
    <property type="match status" value="1"/>
</dbReference>
<dbReference type="GO" id="GO:0032259">
    <property type="term" value="P:methylation"/>
    <property type="evidence" value="ECO:0007669"/>
    <property type="project" value="UniProtKB-KW"/>
</dbReference>
<sequence length="209" mass="23262">MPIPEKDKSFYRYTKGHRFAAMYPLLAREIVDKYGLTEGTCLDIGTGSAALVIELSKITDLEITALDAEPEAIYMAGENCTLHGVPDGRIRFVTAPVEELPLPDESVDLILSRGAIPFWDDLPSAFREIFRVLAPGGNAMVGCGFSHLQTLEDVKAMRPVWPPDVLAERTRWKKGGLVEDALRQLGVNTYNITDDDYGTWVEIYKPGRM</sequence>
<keyword evidence="2" id="KW-0808">Transferase</keyword>
<organism evidence="2 3">
    <name type="scientific">Pseudodesulfovibrio methanolicus</name>
    <dbReference type="NCBI Taxonomy" id="3126690"/>
    <lineage>
        <taxon>Bacteria</taxon>
        <taxon>Pseudomonadati</taxon>
        <taxon>Thermodesulfobacteriota</taxon>
        <taxon>Desulfovibrionia</taxon>
        <taxon>Desulfovibrionales</taxon>
        <taxon>Desulfovibrionaceae</taxon>
    </lineage>
</organism>
<dbReference type="Pfam" id="PF08241">
    <property type="entry name" value="Methyltransf_11"/>
    <property type="match status" value="1"/>
</dbReference>